<comment type="caution">
    <text evidence="6">The sequence shown here is derived from an EMBL/GenBank/DDBJ whole genome shotgun (WGS) entry which is preliminary data.</text>
</comment>
<keyword evidence="7" id="KW-1185">Reference proteome</keyword>
<keyword evidence="2" id="KW-1017">Isopeptide bond</keyword>
<evidence type="ECO:0000313" key="6">
    <source>
        <dbReference type="EMBL" id="CAI5447518.1"/>
    </source>
</evidence>
<evidence type="ECO:0000313" key="7">
    <source>
        <dbReference type="Proteomes" id="UP001152747"/>
    </source>
</evidence>
<dbReference type="EMBL" id="CANHGI010000004">
    <property type="protein sequence ID" value="CAI5447518.1"/>
    <property type="molecule type" value="Genomic_DNA"/>
</dbReference>
<evidence type="ECO:0000256" key="3">
    <source>
        <dbReference type="ARBA" id="ARBA00022843"/>
    </source>
</evidence>
<evidence type="ECO:0000256" key="4">
    <source>
        <dbReference type="ARBA" id="ARBA00023242"/>
    </source>
</evidence>
<dbReference type="GO" id="GO:0036297">
    <property type="term" value="P:interstrand cross-link repair"/>
    <property type="evidence" value="ECO:0007669"/>
    <property type="project" value="TreeGrafter"/>
</dbReference>
<sequence length="833" mass="95703">MKLTIENVKKLFQVMILMSAKSSGTFEIDELIFNFLAAQNEKERFFGVLAMIMKVQCEMAKKHTEAQETAIQESLTKIETATKSSSILRGAFYAHFAEIVKNHRRNEEIRCVSKFAAKIGTIFKTQFFTEPEDGAMGFVLKPDEERFLEVVPMFNLIKELCVLQNRWHEDDDDSMQSSYDINILTELNFTIEAQIFTHPASSEVTRDEKMRQQFFVIQWCRSLLNAFFGQSSIDENISKSSLKIFYQMMDAEKRLLQNIQNVATWRIPNLDFENFEIEAAAKPGKRRAKKRKINEENEVLVEEEAVEEKENVDDLGLEANLREYYVPLKIRPVSHLLQLARTKRSCLIYLCNELSKIIQDLIKMRAKKSISGFLAQRQQTTPTKPCGRQKIDKFYHGDSLTIWNCIKKSMEEIWSIIENVFEFFEHLEENVENSGEKLERDMENLVEKCLKILNFVLGAELFGNPNEKLTNAEKNEKKSVIFMILERKINAESASATSKSDPEAARFEIAKYLLKNAKNAMNPTIAQLILETFENLKISPEKSELSRNMAKFALSYLKKDWSGSSDGKGARFNSAARDILRHYISLRKENEQISAIKWLLTNKVVQLVPDTDKRQSTVLSQQSEDVLMEKEDENAPFYCINKSTFPFIFKTLFSMLNSCVTKKELSAQALKSDQITEEDSLTYWENASSCFLILCLLLRVAKIRTVNVLYTAIKEGKQFFINVSRKSSFIYLVDNITTGQNFEIISTKIERIITAIQNGNRVLQAIGTYAKTSKCVNLLKKFPELRAESENCLRIIHSAMVKNECLDAFTVGRLKGRDIDGGIITENRDSGDE</sequence>
<dbReference type="Proteomes" id="UP001152747">
    <property type="component" value="Unassembled WGS sequence"/>
</dbReference>
<gene>
    <name evidence="6" type="ORF">CAMP_LOCUS10155</name>
</gene>
<dbReference type="GO" id="GO:0031573">
    <property type="term" value="P:mitotic intra-S DNA damage checkpoint signaling"/>
    <property type="evidence" value="ECO:0007669"/>
    <property type="project" value="TreeGrafter"/>
</dbReference>
<dbReference type="AlphaFoldDB" id="A0A9P1N2H9"/>
<dbReference type="GO" id="GO:0000793">
    <property type="term" value="C:condensed chromosome"/>
    <property type="evidence" value="ECO:0007669"/>
    <property type="project" value="TreeGrafter"/>
</dbReference>
<dbReference type="PANTHER" id="PTHR32086">
    <property type="entry name" value="FANCONI ANEMIA GROUP D2 PROTEIN"/>
    <property type="match status" value="1"/>
</dbReference>
<accession>A0A9P1N2H9</accession>
<dbReference type="GO" id="GO:0070182">
    <property type="term" value="F:DNA polymerase binding"/>
    <property type="evidence" value="ECO:0007669"/>
    <property type="project" value="TreeGrafter"/>
</dbReference>
<evidence type="ECO:0000256" key="1">
    <source>
        <dbReference type="ARBA" id="ARBA00004123"/>
    </source>
</evidence>
<proteinExistence type="inferred from homology"/>
<keyword evidence="3" id="KW-0832">Ubl conjugation</keyword>
<dbReference type="PANTHER" id="PTHR32086:SF0">
    <property type="entry name" value="FANCONI ANEMIA GROUP D2 PROTEIN"/>
    <property type="match status" value="1"/>
</dbReference>
<dbReference type="InterPro" id="IPR029448">
    <property type="entry name" value="FANCD2"/>
</dbReference>
<comment type="similarity">
    <text evidence="5">Belongs to the Fanconi anemia protein FANCD2 family.</text>
</comment>
<organism evidence="6 7">
    <name type="scientific">Caenorhabditis angaria</name>
    <dbReference type="NCBI Taxonomy" id="860376"/>
    <lineage>
        <taxon>Eukaryota</taxon>
        <taxon>Metazoa</taxon>
        <taxon>Ecdysozoa</taxon>
        <taxon>Nematoda</taxon>
        <taxon>Chromadorea</taxon>
        <taxon>Rhabditida</taxon>
        <taxon>Rhabditina</taxon>
        <taxon>Rhabditomorpha</taxon>
        <taxon>Rhabditoidea</taxon>
        <taxon>Rhabditidae</taxon>
        <taxon>Peloderinae</taxon>
        <taxon>Caenorhabditis</taxon>
    </lineage>
</organism>
<keyword evidence="4" id="KW-0539">Nucleus</keyword>
<name>A0A9P1N2H9_9PELO</name>
<comment type="subcellular location">
    <subcellularLocation>
        <location evidence="1">Nucleus</location>
    </subcellularLocation>
</comment>
<dbReference type="Pfam" id="PF14631">
    <property type="entry name" value="FancD2"/>
    <property type="match status" value="1"/>
</dbReference>
<evidence type="ECO:0000256" key="2">
    <source>
        <dbReference type="ARBA" id="ARBA00022499"/>
    </source>
</evidence>
<dbReference type="GO" id="GO:0007129">
    <property type="term" value="P:homologous chromosome pairing at meiosis"/>
    <property type="evidence" value="ECO:0007669"/>
    <property type="project" value="TreeGrafter"/>
</dbReference>
<protein>
    <submittedName>
        <fullName evidence="6">Uncharacterized protein</fullName>
    </submittedName>
</protein>
<evidence type="ECO:0000256" key="5">
    <source>
        <dbReference type="ARBA" id="ARBA00093456"/>
    </source>
</evidence>
<dbReference type="OrthoDB" id="27031at2759"/>
<reference evidence="6" key="1">
    <citation type="submission" date="2022-11" db="EMBL/GenBank/DDBJ databases">
        <authorList>
            <person name="Kikuchi T."/>
        </authorList>
    </citation>
    <scope>NUCLEOTIDE SEQUENCE</scope>
    <source>
        <strain evidence="6">PS1010</strain>
    </source>
</reference>
<dbReference type="GO" id="GO:0005634">
    <property type="term" value="C:nucleus"/>
    <property type="evidence" value="ECO:0007669"/>
    <property type="project" value="UniProtKB-SubCell"/>
</dbReference>
<dbReference type="GO" id="GO:1990918">
    <property type="term" value="P:double-strand break repair involved in meiotic recombination"/>
    <property type="evidence" value="ECO:0007669"/>
    <property type="project" value="TreeGrafter"/>
</dbReference>